<keyword evidence="6" id="KW-0503">Monooxygenase</keyword>
<evidence type="ECO:0000256" key="1">
    <source>
        <dbReference type="ARBA" id="ARBA00010617"/>
    </source>
</evidence>
<keyword evidence="3 5" id="KW-0479">Metal-binding</keyword>
<name>A0A2P6V2Q0_9CHLO</name>
<comment type="caution">
    <text evidence="8">The sequence shown here is derived from an EMBL/GenBank/DDBJ whole genome shotgun (WGS) entry which is preliminary data.</text>
</comment>
<dbReference type="GO" id="GO:0020037">
    <property type="term" value="F:heme binding"/>
    <property type="evidence" value="ECO:0007669"/>
    <property type="project" value="InterPro"/>
</dbReference>
<dbReference type="PANTHER" id="PTHR24304">
    <property type="entry name" value="CYTOCHROME P450 FAMILY 7"/>
    <property type="match status" value="1"/>
</dbReference>
<keyword evidence="2 5" id="KW-0349">Heme</keyword>
<evidence type="ECO:0000256" key="4">
    <source>
        <dbReference type="ARBA" id="ARBA00023004"/>
    </source>
</evidence>
<evidence type="ECO:0000256" key="5">
    <source>
        <dbReference type="PIRSR" id="PIRSR602403-1"/>
    </source>
</evidence>
<keyword evidence="7" id="KW-0812">Transmembrane</keyword>
<comment type="cofactor">
    <cofactor evidence="5">
        <name>heme</name>
        <dbReference type="ChEBI" id="CHEBI:30413"/>
    </cofactor>
</comment>
<comment type="similarity">
    <text evidence="1 6">Belongs to the cytochrome P450 family.</text>
</comment>
<dbReference type="GO" id="GO:0016705">
    <property type="term" value="F:oxidoreductase activity, acting on paired donors, with incorporation or reduction of molecular oxygen"/>
    <property type="evidence" value="ECO:0007669"/>
    <property type="project" value="InterPro"/>
</dbReference>
<feature type="binding site" description="axial binding residue" evidence="5">
    <location>
        <position position="440"/>
    </location>
    <ligand>
        <name>heme</name>
        <dbReference type="ChEBI" id="CHEBI:30413"/>
    </ligand>
    <ligandPart>
        <name>Fe</name>
        <dbReference type="ChEBI" id="CHEBI:18248"/>
    </ligandPart>
</feature>
<dbReference type="EMBL" id="LHPF02000038">
    <property type="protein sequence ID" value="PSC68351.1"/>
    <property type="molecule type" value="Genomic_DNA"/>
</dbReference>
<reference evidence="8 9" key="1">
    <citation type="journal article" date="2018" name="Plant J.">
        <title>Genome sequences of Chlorella sorokiniana UTEX 1602 and Micractinium conductrix SAG 241.80: implications to maltose excretion by a green alga.</title>
        <authorList>
            <person name="Arriola M.B."/>
            <person name="Velmurugan N."/>
            <person name="Zhang Y."/>
            <person name="Plunkett M.H."/>
            <person name="Hondzo H."/>
            <person name="Barney B.M."/>
        </authorList>
    </citation>
    <scope>NUCLEOTIDE SEQUENCE [LARGE SCALE GENOMIC DNA]</scope>
    <source>
        <strain evidence="8 9">SAG 241.80</strain>
    </source>
</reference>
<keyword evidence="7" id="KW-0472">Membrane</keyword>
<dbReference type="InterPro" id="IPR017972">
    <property type="entry name" value="Cyt_P450_CS"/>
</dbReference>
<protein>
    <submittedName>
        <fullName evidence="8">Sterol 14 desaturase</fullName>
    </submittedName>
</protein>
<dbReference type="PRINTS" id="PR00385">
    <property type="entry name" value="P450"/>
</dbReference>
<dbReference type="InterPro" id="IPR050529">
    <property type="entry name" value="CYP450_sterol_14alpha_dmase"/>
</dbReference>
<dbReference type="GO" id="GO:0004497">
    <property type="term" value="F:monooxygenase activity"/>
    <property type="evidence" value="ECO:0007669"/>
    <property type="project" value="UniProtKB-KW"/>
</dbReference>
<evidence type="ECO:0000256" key="7">
    <source>
        <dbReference type="SAM" id="Phobius"/>
    </source>
</evidence>
<dbReference type="SUPFAM" id="SSF48264">
    <property type="entry name" value="Cytochrome P450"/>
    <property type="match status" value="1"/>
</dbReference>
<dbReference type="Pfam" id="PF00067">
    <property type="entry name" value="p450"/>
    <property type="match status" value="1"/>
</dbReference>
<keyword evidence="6" id="KW-0560">Oxidoreductase</keyword>
<dbReference type="Proteomes" id="UP000239649">
    <property type="component" value="Unassembled WGS sequence"/>
</dbReference>
<accession>A0A2P6V2Q0</accession>
<keyword evidence="7" id="KW-1133">Transmembrane helix</keyword>
<dbReference type="PANTHER" id="PTHR24304:SF2">
    <property type="entry name" value="24-HYDROXYCHOLESTEROL 7-ALPHA-HYDROXYLASE"/>
    <property type="match status" value="1"/>
</dbReference>
<evidence type="ECO:0000256" key="6">
    <source>
        <dbReference type="RuleBase" id="RU000461"/>
    </source>
</evidence>
<keyword evidence="4 5" id="KW-0408">Iron</keyword>
<dbReference type="STRING" id="554055.A0A2P6V2Q0"/>
<dbReference type="GO" id="GO:0005506">
    <property type="term" value="F:iron ion binding"/>
    <property type="evidence" value="ECO:0007669"/>
    <property type="project" value="InterPro"/>
</dbReference>
<dbReference type="InterPro" id="IPR036396">
    <property type="entry name" value="Cyt_P450_sf"/>
</dbReference>
<dbReference type="AlphaFoldDB" id="A0A2P6V2Q0"/>
<dbReference type="InterPro" id="IPR001128">
    <property type="entry name" value="Cyt_P450"/>
</dbReference>
<dbReference type="InterPro" id="IPR002403">
    <property type="entry name" value="Cyt_P450_E_grp-IV"/>
</dbReference>
<keyword evidence="9" id="KW-1185">Reference proteome</keyword>
<evidence type="ECO:0000256" key="2">
    <source>
        <dbReference type="ARBA" id="ARBA00022617"/>
    </source>
</evidence>
<dbReference type="PRINTS" id="PR00465">
    <property type="entry name" value="EP450IV"/>
</dbReference>
<feature type="transmembrane region" description="Helical" evidence="7">
    <location>
        <begin position="16"/>
        <end position="37"/>
    </location>
</feature>
<dbReference type="PROSITE" id="PS00086">
    <property type="entry name" value="CYTOCHROME_P450"/>
    <property type="match status" value="1"/>
</dbReference>
<dbReference type="CDD" id="cd11042">
    <property type="entry name" value="CYP51-like"/>
    <property type="match status" value="1"/>
</dbReference>
<dbReference type="Gene3D" id="1.10.630.10">
    <property type="entry name" value="Cytochrome P450"/>
    <property type="match status" value="1"/>
</dbReference>
<sequence>MVDASNLAEGLQALPLPLLVASATGVVLLALIALRVLGNTFHGKAPPVEEGLPFIGGLIKFSKGPLPLMTEMYAKHGEVFTIPLLHKRMTFLVGPHVSPHFFNATDDKMSQTEVYDFNVPTFGKGVVYDVDQRVRSEQFRFVADALRTAKLRTYVPAFKQEAEDYVSKWGDEGVIDFMQTFSDLIILTASRTLLGREIRESMFKEVADLYHDLDDGMRPISVIFPYLPTEFHCKRDAARDALHAIFAKVINSRRASGVKEDDMLQVLMDSRYKNVYGGRGTTDAEVTGLLIALLFAGQHTSSVTSSWTGYRMLANRKWFEAAQEEQRQVMREHGDKIDMDVLNSMNQLHLNIREALRMNPPLIMVMRYSKEPFSVTTSDGKHYVVPKNHIVACSPTFSHRLPHVYKQPDEYQPDRYAPPREEDKPMPFIDLGFGGGRHGCMGQSFAYLQIKTIWSVLLRNFDFQMIDPLPEADYTSMVIMPKPCRVRFVRKKLQI</sequence>
<organism evidence="8 9">
    <name type="scientific">Micractinium conductrix</name>
    <dbReference type="NCBI Taxonomy" id="554055"/>
    <lineage>
        <taxon>Eukaryota</taxon>
        <taxon>Viridiplantae</taxon>
        <taxon>Chlorophyta</taxon>
        <taxon>core chlorophytes</taxon>
        <taxon>Trebouxiophyceae</taxon>
        <taxon>Chlorellales</taxon>
        <taxon>Chlorellaceae</taxon>
        <taxon>Chlorella clade</taxon>
        <taxon>Micractinium</taxon>
    </lineage>
</organism>
<evidence type="ECO:0000313" key="9">
    <source>
        <dbReference type="Proteomes" id="UP000239649"/>
    </source>
</evidence>
<dbReference type="OrthoDB" id="1055148at2759"/>
<gene>
    <name evidence="8" type="ORF">C2E20_8052</name>
</gene>
<evidence type="ECO:0000313" key="8">
    <source>
        <dbReference type="EMBL" id="PSC68351.1"/>
    </source>
</evidence>
<proteinExistence type="inferred from homology"/>
<evidence type="ECO:0000256" key="3">
    <source>
        <dbReference type="ARBA" id="ARBA00022723"/>
    </source>
</evidence>